<evidence type="ECO:0000256" key="1">
    <source>
        <dbReference type="SAM" id="Coils"/>
    </source>
</evidence>
<name>X0VCT1_9ZZZZ</name>
<accession>X0VCT1</accession>
<comment type="caution">
    <text evidence="2">The sequence shown here is derived from an EMBL/GenBank/DDBJ whole genome shotgun (WGS) entry which is preliminary data.</text>
</comment>
<dbReference type="AlphaFoldDB" id="X0VCT1"/>
<keyword evidence="1" id="KW-0175">Coiled coil</keyword>
<proteinExistence type="predicted"/>
<organism evidence="2">
    <name type="scientific">marine sediment metagenome</name>
    <dbReference type="NCBI Taxonomy" id="412755"/>
    <lineage>
        <taxon>unclassified sequences</taxon>
        <taxon>metagenomes</taxon>
        <taxon>ecological metagenomes</taxon>
    </lineage>
</organism>
<sequence length="66" mass="7565">LPCPKCKELKKKIEDCEIASAICYRVHKKNKELKAEVEKLKNALRKGLTEGVTIEEARNLDIELNK</sequence>
<evidence type="ECO:0000313" key="2">
    <source>
        <dbReference type="EMBL" id="GAG10303.1"/>
    </source>
</evidence>
<protein>
    <submittedName>
        <fullName evidence="2">Uncharacterized protein</fullName>
    </submittedName>
</protein>
<dbReference type="EMBL" id="BARS01025968">
    <property type="protein sequence ID" value="GAG10303.1"/>
    <property type="molecule type" value="Genomic_DNA"/>
</dbReference>
<feature type="non-terminal residue" evidence="2">
    <location>
        <position position="1"/>
    </location>
</feature>
<gene>
    <name evidence="2" type="ORF">S01H1_40976</name>
</gene>
<feature type="coiled-coil region" evidence="1">
    <location>
        <begin position="23"/>
        <end position="50"/>
    </location>
</feature>
<reference evidence="2" key="1">
    <citation type="journal article" date="2014" name="Front. Microbiol.">
        <title>High frequency of phylogenetically diverse reductive dehalogenase-homologous genes in deep subseafloor sedimentary metagenomes.</title>
        <authorList>
            <person name="Kawai M."/>
            <person name="Futagami T."/>
            <person name="Toyoda A."/>
            <person name="Takaki Y."/>
            <person name="Nishi S."/>
            <person name="Hori S."/>
            <person name="Arai W."/>
            <person name="Tsubouchi T."/>
            <person name="Morono Y."/>
            <person name="Uchiyama I."/>
            <person name="Ito T."/>
            <person name="Fujiyama A."/>
            <person name="Inagaki F."/>
            <person name="Takami H."/>
        </authorList>
    </citation>
    <scope>NUCLEOTIDE SEQUENCE</scope>
    <source>
        <strain evidence="2">Expedition CK06-06</strain>
    </source>
</reference>